<evidence type="ECO:0000256" key="1">
    <source>
        <dbReference type="SAM" id="MobiDB-lite"/>
    </source>
</evidence>
<proteinExistence type="predicted"/>
<name>A0A8S1PJZ3_9CILI</name>
<feature type="compositionally biased region" description="Polar residues" evidence="1">
    <location>
        <begin position="138"/>
        <end position="159"/>
    </location>
</feature>
<sequence length="159" mass="19476">MKRYSQIILNRPYKKQMNKNYKSDYFNEQFVFIREEQQFFYEIVTQAHNNRVFDYPAKQIDVKPICKRRYTFKMFENYILKIGRFADLHLIININLFGQNIEIQEDNFKNFKNQDNQKEIKRTGKTQNQTKKRKTNRPSYLTHSEQEQIDQQTIKSKDA</sequence>
<protein>
    <submittedName>
        <fullName evidence="2">Uncharacterized protein</fullName>
    </submittedName>
</protein>
<dbReference type="EMBL" id="CAJJDN010000079">
    <property type="protein sequence ID" value="CAD8102898.1"/>
    <property type="molecule type" value="Genomic_DNA"/>
</dbReference>
<keyword evidence="3" id="KW-1185">Reference proteome</keyword>
<gene>
    <name evidence="2" type="ORF">PSON_ATCC_30995.1.T0790016</name>
</gene>
<dbReference type="Proteomes" id="UP000692954">
    <property type="component" value="Unassembled WGS sequence"/>
</dbReference>
<accession>A0A8S1PJZ3</accession>
<feature type="region of interest" description="Disordered" evidence="1">
    <location>
        <begin position="120"/>
        <end position="159"/>
    </location>
</feature>
<reference evidence="2" key="1">
    <citation type="submission" date="2021-01" db="EMBL/GenBank/DDBJ databases">
        <authorList>
            <consortium name="Genoscope - CEA"/>
            <person name="William W."/>
        </authorList>
    </citation>
    <scope>NUCLEOTIDE SEQUENCE</scope>
</reference>
<evidence type="ECO:0000313" key="3">
    <source>
        <dbReference type="Proteomes" id="UP000692954"/>
    </source>
</evidence>
<evidence type="ECO:0000313" key="2">
    <source>
        <dbReference type="EMBL" id="CAD8102898.1"/>
    </source>
</evidence>
<dbReference type="AlphaFoldDB" id="A0A8S1PJZ3"/>
<comment type="caution">
    <text evidence="2">The sequence shown here is derived from an EMBL/GenBank/DDBJ whole genome shotgun (WGS) entry which is preliminary data.</text>
</comment>
<organism evidence="2 3">
    <name type="scientific">Paramecium sonneborni</name>
    <dbReference type="NCBI Taxonomy" id="65129"/>
    <lineage>
        <taxon>Eukaryota</taxon>
        <taxon>Sar</taxon>
        <taxon>Alveolata</taxon>
        <taxon>Ciliophora</taxon>
        <taxon>Intramacronucleata</taxon>
        <taxon>Oligohymenophorea</taxon>
        <taxon>Peniculida</taxon>
        <taxon>Parameciidae</taxon>
        <taxon>Paramecium</taxon>
    </lineage>
</organism>